<evidence type="ECO:0000313" key="3">
    <source>
        <dbReference type="Proteomes" id="UP000054172"/>
    </source>
</evidence>
<name>A0A0Q4B7C5_9BACT</name>
<feature type="signal peptide" evidence="1">
    <location>
        <begin position="1"/>
        <end position="24"/>
    </location>
</feature>
<gene>
    <name evidence="2" type="ORF">AL399_03490</name>
</gene>
<protein>
    <recommendedName>
        <fullName evidence="4">Gliding motility-associated C-terminal domain-containing protein</fullName>
    </recommendedName>
</protein>
<dbReference type="AlphaFoldDB" id="A0A0Q4B7C5"/>
<keyword evidence="1" id="KW-0732">Signal</keyword>
<dbReference type="STRING" id="1702214.AL399_03490"/>
<evidence type="ECO:0000256" key="1">
    <source>
        <dbReference type="SAM" id="SignalP"/>
    </source>
</evidence>
<evidence type="ECO:0008006" key="4">
    <source>
        <dbReference type="Google" id="ProtNLM"/>
    </source>
</evidence>
<keyword evidence="3" id="KW-1185">Reference proteome</keyword>
<dbReference type="InterPro" id="IPR026341">
    <property type="entry name" value="T9SS_type_B"/>
</dbReference>
<dbReference type="EMBL" id="LIIK01000012">
    <property type="protein sequence ID" value="KQM09096.1"/>
    <property type="molecule type" value="Genomic_DNA"/>
</dbReference>
<comment type="caution">
    <text evidence="2">The sequence shown here is derived from an EMBL/GenBank/DDBJ whole genome shotgun (WGS) entry which is preliminary data.</text>
</comment>
<dbReference type="Proteomes" id="UP000054172">
    <property type="component" value="Unassembled WGS sequence"/>
</dbReference>
<proteinExistence type="predicted"/>
<dbReference type="NCBIfam" id="TIGR04131">
    <property type="entry name" value="Bac_Flav_CTERM"/>
    <property type="match status" value="1"/>
</dbReference>
<evidence type="ECO:0000313" key="2">
    <source>
        <dbReference type="EMBL" id="KQM09096.1"/>
    </source>
</evidence>
<feature type="chain" id="PRO_5006212531" description="Gliding motility-associated C-terminal domain-containing protein" evidence="1">
    <location>
        <begin position="25"/>
        <end position="124"/>
    </location>
</feature>
<dbReference type="Pfam" id="PF13585">
    <property type="entry name" value="CHU_C"/>
    <property type="match status" value="1"/>
</dbReference>
<dbReference type="Gene3D" id="2.60.40.4070">
    <property type="match status" value="1"/>
</dbReference>
<dbReference type="PATRIC" id="fig|1702214.3.peg.1275"/>
<accession>A0A0Q4B7C5</accession>
<organism evidence="2 3">
    <name type="scientific">Candidatus [Bacteroides] periocalifornicus</name>
    <dbReference type="NCBI Taxonomy" id="1702214"/>
    <lineage>
        <taxon>Bacteria</taxon>
        <taxon>Pseudomonadati</taxon>
        <taxon>Bacteroidota</taxon>
    </lineage>
</organism>
<sequence length="124" mass="13889">MNLRCILAVGGLLATLLTATIAQAQTPPSTGQLEVPNVFTPNGDGQNDTFSLESSQPLKLWVYSRTGTQVYYAEGRRIVWDGRNELGHKLSDGIYFYTLDDPANTYKQKKGFVYLLRADMKRLK</sequence>
<reference evidence="2" key="1">
    <citation type="submission" date="2015-08" db="EMBL/GenBank/DDBJ databases">
        <title>Candidatus Bacteriodes Periocalifornicus.</title>
        <authorList>
            <person name="McLean J.S."/>
            <person name="Kelley S."/>
        </authorList>
    </citation>
    <scope>NUCLEOTIDE SEQUENCE [LARGE SCALE GENOMIC DNA]</scope>
    <source>
        <strain evidence="2">12B</strain>
    </source>
</reference>